<name>A0A6G0YEB5_APHCR</name>
<reference evidence="1 2" key="1">
    <citation type="submission" date="2019-08" db="EMBL/GenBank/DDBJ databases">
        <title>Whole genome of Aphis craccivora.</title>
        <authorList>
            <person name="Voronova N.V."/>
            <person name="Shulinski R.S."/>
            <person name="Bandarenka Y.V."/>
            <person name="Zhorov D.G."/>
            <person name="Warner D."/>
        </authorList>
    </citation>
    <scope>NUCLEOTIDE SEQUENCE [LARGE SCALE GENOMIC DNA]</scope>
    <source>
        <strain evidence="1">180601</strain>
        <tissue evidence="1">Whole Body</tissue>
    </source>
</reference>
<proteinExistence type="predicted"/>
<sequence>MPEPTKEKWLEIAELYSKVTNFPNCIGAIDGKNIQVVKPVGT</sequence>
<accession>A0A6G0YEB5</accession>
<dbReference type="Proteomes" id="UP000478052">
    <property type="component" value="Unassembled WGS sequence"/>
</dbReference>
<gene>
    <name evidence="1" type="ORF">FWK35_00011452</name>
</gene>
<evidence type="ECO:0000313" key="2">
    <source>
        <dbReference type="Proteomes" id="UP000478052"/>
    </source>
</evidence>
<comment type="caution">
    <text evidence="1">The sequence shown here is derived from an EMBL/GenBank/DDBJ whole genome shotgun (WGS) entry which is preliminary data.</text>
</comment>
<protein>
    <submittedName>
        <fullName evidence="1">Protein ALP1-like</fullName>
    </submittedName>
</protein>
<keyword evidence="2" id="KW-1185">Reference proteome</keyword>
<dbReference type="AlphaFoldDB" id="A0A6G0YEB5"/>
<organism evidence="1 2">
    <name type="scientific">Aphis craccivora</name>
    <name type="common">Cowpea aphid</name>
    <dbReference type="NCBI Taxonomy" id="307492"/>
    <lineage>
        <taxon>Eukaryota</taxon>
        <taxon>Metazoa</taxon>
        <taxon>Ecdysozoa</taxon>
        <taxon>Arthropoda</taxon>
        <taxon>Hexapoda</taxon>
        <taxon>Insecta</taxon>
        <taxon>Pterygota</taxon>
        <taxon>Neoptera</taxon>
        <taxon>Paraneoptera</taxon>
        <taxon>Hemiptera</taxon>
        <taxon>Sternorrhyncha</taxon>
        <taxon>Aphidomorpha</taxon>
        <taxon>Aphidoidea</taxon>
        <taxon>Aphididae</taxon>
        <taxon>Aphidini</taxon>
        <taxon>Aphis</taxon>
        <taxon>Aphis</taxon>
    </lineage>
</organism>
<evidence type="ECO:0000313" key="1">
    <source>
        <dbReference type="EMBL" id="KAF0754119.1"/>
    </source>
</evidence>
<dbReference type="OrthoDB" id="6581217at2759"/>
<dbReference type="EMBL" id="VUJU01004512">
    <property type="protein sequence ID" value="KAF0754119.1"/>
    <property type="molecule type" value="Genomic_DNA"/>
</dbReference>